<dbReference type="PANTHER" id="PTHR40078">
    <property type="entry name" value="INTEGRAL MEMBRANE PROTEIN-RELATED"/>
    <property type="match status" value="1"/>
</dbReference>
<name>A0A413VKV5_9BACE</name>
<dbReference type="PANTHER" id="PTHR40078:SF1">
    <property type="entry name" value="INTEGRAL MEMBRANE PROTEIN"/>
    <property type="match status" value="1"/>
</dbReference>
<feature type="transmembrane region" description="Helical" evidence="1">
    <location>
        <begin position="124"/>
        <end position="147"/>
    </location>
</feature>
<keyword evidence="1" id="KW-0812">Transmembrane</keyword>
<dbReference type="SUPFAM" id="SSF52540">
    <property type="entry name" value="P-loop containing nucleoside triphosphate hydrolases"/>
    <property type="match status" value="1"/>
</dbReference>
<dbReference type="AlphaFoldDB" id="A0A413VKV5"/>
<keyword evidence="2" id="KW-0808">Transferase</keyword>
<organism evidence="2 3">
    <name type="scientific">Bacteroides nordii</name>
    <dbReference type="NCBI Taxonomy" id="291645"/>
    <lineage>
        <taxon>Bacteria</taxon>
        <taxon>Pseudomonadati</taxon>
        <taxon>Bacteroidota</taxon>
        <taxon>Bacteroidia</taxon>
        <taxon>Bacteroidales</taxon>
        <taxon>Bacteroidaceae</taxon>
        <taxon>Bacteroides</taxon>
    </lineage>
</organism>
<feature type="transmembrane region" description="Helical" evidence="1">
    <location>
        <begin position="192"/>
        <end position="210"/>
    </location>
</feature>
<dbReference type="InterPro" id="IPR038750">
    <property type="entry name" value="YczE/YyaS-like"/>
</dbReference>
<gene>
    <name evidence="2" type="ORF">DW888_13720</name>
</gene>
<feature type="transmembrane region" description="Helical" evidence="1">
    <location>
        <begin position="168"/>
        <end position="186"/>
    </location>
</feature>
<keyword evidence="2" id="KW-0418">Kinase</keyword>
<dbReference type="GO" id="GO:0016301">
    <property type="term" value="F:kinase activity"/>
    <property type="evidence" value="ECO:0007669"/>
    <property type="project" value="UniProtKB-KW"/>
</dbReference>
<feature type="transmembrane region" description="Helical" evidence="1">
    <location>
        <begin position="20"/>
        <end position="41"/>
    </location>
</feature>
<reference evidence="2 3" key="1">
    <citation type="submission" date="2018-08" db="EMBL/GenBank/DDBJ databases">
        <title>A genome reference for cultivated species of the human gut microbiota.</title>
        <authorList>
            <person name="Zou Y."/>
            <person name="Xue W."/>
            <person name="Luo G."/>
        </authorList>
    </citation>
    <scope>NUCLEOTIDE SEQUENCE [LARGE SCALE GENOMIC DNA]</scope>
    <source>
        <strain evidence="2 3">AM40-30BH</strain>
    </source>
</reference>
<feature type="transmembrane region" description="Helical" evidence="1">
    <location>
        <begin position="53"/>
        <end position="80"/>
    </location>
</feature>
<evidence type="ECO:0000313" key="3">
    <source>
        <dbReference type="Proteomes" id="UP000284379"/>
    </source>
</evidence>
<evidence type="ECO:0000256" key="1">
    <source>
        <dbReference type="SAM" id="Phobius"/>
    </source>
</evidence>
<evidence type="ECO:0000313" key="2">
    <source>
        <dbReference type="EMBL" id="RHB34247.1"/>
    </source>
</evidence>
<proteinExistence type="predicted"/>
<dbReference type="InterPro" id="IPR027417">
    <property type="entry name" value="P-loop_NTPase"/>
</dbReference>
<sequence length="446" mass="50157">MQLEIKQRGMSKKETTKRYILFITGLFINAIGISLIIKAGLGSSPISSLPYTISLGFPITLGTLTFILNLFLIAGQIVLLKKDFKKIQWLQLPVSILFGFFIDLSMLILAWVMPEFYPWKMVTLLLGCMILGLGVSLEVIANVVMLSGEAFVHAISQKKKKEFGWVKIGFDCTLMILACTLSLILFGEITGVREGTIMAALLVGVFARFFNHRLIFLNTMLSDRTVSVTVEVPRKTQFVITIAREFGSGGREIGRKIASNLGIAFYDEELINMVATENNLTPGYVEQHEQNISSQLLYEFIMQDFTVPIEKSLSSDDALFVAQSKVIRKVASQHSCVIVGRCANYVLQDCERCFNIFLHADRDSKLKRIINEYGEPADKAESKLRRINKARANHYKAYTGRAWNDSRNYDLCLNTSILGIDEACKIIEKTAKIYLKRKDKAPITIS</sequence>
<keyword evidence="1" id="KW-1133">Transmembrane helix</keyword>
<protein>
    <submittedName>
        <fullName evidence="2">Cytidylate kinase family protein</fullName>
    </submittedName>
</protein>
<feature type="transmembrane region" description="Helical" evidence="1">
    <location>
        <begin position="92"/>
        <end position="112"/>
    </location>
</feature>
<accession>A0A413VKV5</accession>
<dbReference type="Gene3D" id="3.40.50.300">
    <property type="entry name" value="P-loop containing nucleotide triphosphate hydrolases"/>
    <property type="match status" value="1"/>
</dbReference>
<comment type="caution">
    <text evidence="2">The sequence shown here is derived from an EMBL/GenBank/DDBJ whole genome shotgun (WGS) entry which is preliminary data.</text>
</comment>
<dbReference type="Pfam" id="PF13189">
    <property type="entry name" value="Cytidylate_kin2"/>
    <property type="match status" value="1"/>
</dbReference>
<keyword evidence="1" id="KW-0472">Membrane</keyword>
<dbReference type="Proteomes" id="UP000284379">
    <property type="component" value="Unassembled WGS sequence"/>
</dbReference>
<dbReference type="Pfam" id="PF19700">
    <property type="entry name" value="DUF6198"/>
    <property type="match status" value="1"/>
</dbReference>
<dbReference type="EMBL" id="QSGO01000010">
    <property type="protein sequence ID" value="RHB34247.1"/>
    <property type="molecule type" value="Genomic_DNA"/>
</dbReference>